<dbReference type="Proteomes" id="UP001458880">
    <property type="component" value="Unassembled WGS sequence"/>
</dbReference>
<dbReference type="SMART" id="SM00343">
    <property type="entry name" value="ZnF_C2HC"/>
    <property type="match status" value="1"/>
</dbReference>
<dbReference type="EMBL" id="JASPKY010000461">
    <property type="protein sequence ID" value="KAK9696151.1"/>
    <property type="molecule type" value="Genomic_DNA"/>
</dbReference>
<dbReference type="InterPro" id="IPR036875">
    <property type="entry name" value="Znf_CCHC_sf"/>
</dbReference>
<dbReference type="AlphaFoldDB" id="A0AAW1J0B0"/>
<keyword evidence="1" id="KW-0863">Zinc-finger</keyword>
<organism evidence="3 4">
    <name type="scientific">Popillia japonica</name>
    <name type="common">Japanese beetle</name>
    <dbReference type="NCBI Taxonomy" id="7064"/>
    <lineage>
        <taxon>Eukaryota</taxon>
        <taxon>Metazoa</taxon>
        <taxon>Ecdysozoa</taxon>
        <taxon>Arthropoda</taxon>
        <taxon>Hexapoda</taxon>
        <taxon>Insecta</taxon>
        <taxon>Pterygota</taxon>
        <taxon>Neoptera</taxon>
        <taxon>Endopterygota</taxon>
        <taxon>Coleoptera</taxon>
        <taxon>Polyphaga</taxon>
        <taxon>Scarabaeiformia</taxon>
        <taxon>Scarabaeidae</taxon>
        <taxon>Rutelinae</taxon>
        <taxon>Popillia</taxon>
    </lineage>
</organism>
<proteinExistence type="predicted"/>
<accession>A0AAW1J0B0</accession>
<dbReference type="GO" id="GO:0008270">
    <property type="term" value="F:zinc ion binding"/>
    <property type="evidence" value="ECO:0007669"/>
    <property type="project" value="UniProtKB-KW"/>
</dbReference>
<comment type="caution">
    <text evidence="3">The sequence shown here is derived from an EMBL/GenBank/DDBJ whole genome shotgun (WGS) entry which is preliminary data.</text>
</comment>
<evidence type="ECO:0000256" key="1">
    <source>
        <dbReference type="PROSITE-ProRule" id="PRU00047"/>
    </source>
</evidence>
<keyword evidence="4" id="KW-1185">Reference proteome</keyword>
<evidence type="ECO:0000313" key="4">
    <source>
        <dbReference type="Proteomes" id="UP001458880"/>
    </source>
</evidence>
<dbReference type="SUPFAM" id="SSF57756">
    <property type="entry name" value="Retrovirus zinc finger-like domains"/>
    <property type="match status" value="1"/>
</dbReference>
<evidence type="ECO:0000313" key="3">
    <source>
        <dbReference type="EMBL" id="KAK9696151.1"/>
    </source>
</evidence>
<keyword evidence="1" id="KW-0862">Zinc</keyword>
<dbReference type="PROSITE" id="PS50158">
    <property type="entry name" value="ZF_CCHC"/>
    <property type="match status" value="1"/>
</dbReference>
<name>A0AAW1J0B0_POPJA</name>
<dbReference type="InterPro" id="IPR001878">
    <property type="entry name" value="Znf_CCHC"/>
</dbReference>
<feature type="domain" description="CCHC-type" evidence="2">
    <location>
        <begin position="43"/>
        <end position="58"/>
    </location>
</feature>
<keyword evidence="1" id="KW-0479">Metal-binding</keyword>
<sequence>MCSNEHVAFANSRRQWQSRKPFRKNAHKTYNSENNSMTEFPYKCYGCGKKGHKKSDCPTKKSANCTQRNGNEANCTKNTMKENEISFLANTIVSESAYKRTDKMGKISTTISSSLAGEVIRAQKSGTLHAQTENGLPIKIENVIECEDVPYNLFICSESRRGLQVLFENGTVKIMSNAKPDFGARYHVSDVRMEDENMHQLILKPSVTQKVFRSNTPFQEILNRMGFAKDSIELY</sequence>
<protein>
    <recommendedName>
        <fullName evidence="2">CCHC-type domain-containing protein</fullName>
    </recommendedName>
</protein>
<gene>
    <name evidence="3" type="ORF">QE152_g32119</name>
</gene>
<reference evidence="3 4" key="1">
    <citation type="journal article" date="2024" name="BMC Genomics">
        <title>De novo assembly and annotation of Popillia japonica's genome with initial clues to its potential as an invasive pest.</title>
        <authorList>
            <person name="Cucini C."/>
            <person name="Boschi S."/>
            <person name="Funari R."/>
            <person name="Cardaioli E."/>
            <person name="Iannotti N."/>
            <person name="Marturano G."/>
            <person name="Paoli F."/>
            <person name="Bruttini M."/>
            <person name="Carapelli A."/>
            <person name="Frati F."/>
            <person name="Nardi F."/>
        </authorList>
    </citation>
    <scope>NUCLEOTIDE SEQUENCE [LARGE SCALE GENOMIC DNA]</scope>
    <source>
        <strain evidence="3">DMR45628</strain>
    </source>
</reference>
<evidence type="ECO:0000259" key="2">
    <source>
        <dbReference type="PROSITE" id="PS50158"/>
    </source>
</evidence>
<dbReference type="GO" id="GO:0003676">
    <property type="term" value="F:nucleic acid binding"/>
    <property type="evidence" value="ECO:0007669"/>
    <property type="project" value="InterPro"/>
</dbReference>